<dbReference type="Proteomes" id="UP000236248">
    <property type="component" value="Chromosome NCAV"/>
</dbReference>
<accession>A0A2K5AT64</accession>
<dbReference type="RefSeq" id="WP_148695277.1">
    <property type="nucleotide sequence ID" value="NZ_LT981265.1"/>
</dbReference>
<proteinExistence type="predicted"/>
<name>A0A2K5AT64_9ARCH</name>
<gene>
    <name evidence="1" type="ORF">NCAV_1673</name>
</gene>
<sequence>MHDDIIQETSRLLGILAKHDSLTLFLESVEGIDASTDTPARLGMSKKQYYTRLKQLIGAGLITKSKGKYVQTTMGRMLYERCLKLVFEQVRNAKKLIMADILKDSGRFDMDEIYRLLQIKVENGNARLITDYDMLIDVLQERMKDVKNQAWYATRYFNEYIVSKAIELHRRGVDVRILVDRALVEKYISEYMGMSKHGTSKYELERFKMFTDPFYPDKLERKIVDVPFSFIILDGRYVGIELVNVNNPNKFYAGIYIENEYIASQMKSLFETLYTSANIVSKNR</sequence>
<organism evidence="1 2">
    <name type="scientific">Candidatus Nitrosocaldus cavascurensis</name>
    <dbReference type="NCBI Taxonomy" id="2058097"/>
    <lineage>
        <taxon>Archaea</taxon>
        <taxon>Nitrososphaerota</taxon>
        <taxon>Nitrososphaeria</taxon>
        <taxon>Candidatus Nitrosocaldales</taxon>
        <taxon>Candidatus Nitrosocaldaceae</taxon>
        <taxon>Candidatus Nitrosocaldus</taxon>
    </lineage>
</organism>
<dbReference type="GeneID" id="41595663"/>
<keyword evidence="2" id="KW-1185">Reference proteome</keyword>
<dbReference type="AlphaFoldDB" id="A0A2K5AT64"/>
<evidence type="ECO:0008006" key="3">
    <source>
        <dbReference type="Google" id="ProtNLM"/>
    </source>
</evidence>
<dbReference type="Gene3D" id="3.30.870.10">
    <property type="entry name" value="Endonuclease Chain A"/>
    <property type="match status" value="1"/>
</dbReference>
<evidence type="ECO:0000313" key="2">
    <source>
        <dbReference type="Proteomes" id="UP000236248"/>
    </source>
</evidence>
<dbReference type="EMBL" id="LT981265">
    <property type="protein sequence ID" value="SPC34836.1"/>
    <property type="molecule type" value="Genomic_DNA"/>
</dbReference>
<evidence type="ECO:0000313" key="1">
    <source>
        <dbReference type="EMBL" id="SPC34836.1"/>
    </source>
</evidence>
<protein>
    <recommendedName>
        <fullName evidence="3">Transcriptional regulator</fullName>
    </recommendedName>
</protein>
<reference evidence="2" key="1">
    <citation type="submission" date="2018-01" db="EMBL/GenBank/DDBJ databases">
        <authorList>
            <person name="Kerou L M."/>
        </authorList>
    </citation>
    <scope>NUCLEOTIDE SEQUENCE [LARGE SCALE GENOMIC DNA]</scope>
    <source>
        <strain evidence="2">SCU2</strain>
    </source>
</reference>
<dbReference type="KEGG" id="ncv:NCAV_1673"/>